<accession>A0A382H432</accession>
<dbReference type="Pfam" id="PF03883">
    <property type="entry name" value="H2O2_YaaD"/>
    <property type="match status" value="1"/>
</dbReference>
<dbReference type="PANTHER" id="PTHR30283">
    <property type="entry name" value="PEROXIDE STRESS RESPONSE PROTEIN YAAA"/>
    <property type="match status" value="1"/>
</dbReference>
<sequence length="262" mass="29099">MLIVISPAKTLDYETPPATDVCTQPDFLEEATALVRGLSKLSEEEVGELMGISPKLAKLNKERFSNWKAPFTPENAKQAALAFKGDVYGGMRAWEFNADDFDFAQKSLRILSGLYGLLRPLDLIQPYRLEMGTVYANPAGKDLYAFWGDSIAKALDEAVVASGSDLLVNLASQEYFTAAKANTLKARIVSPVFKDEKNGKYKIISFYAKKARGLMSAYLIRNRISNAEQIAEFDFAGYRYSDEDSAEDAPVFLREERLAKAS</sequence>
<dbReference type="GO" id="GO:0033194">
    <property type="term" value="P:response to hydroperoxide"/>
    <property type="evidence" value="ECO:0007669"/>
    <property type="project" value="TreeGrafter"/>
</dbReference>
<dbReference type="NCBIfam" id="NF002542">
    <property type="entry name" value="PRK02101.1-3"/>
    <property type="match status" value="1"/>
</dbReference>
<gene>
    <name evidence="1" type="ORF">METZ01_LOCUS234803</name>
</gene>
<dbReference type="PANTHER" id="PTHR30283:SF4">
    <property type="entry name" value="PEROXIDE STRESS RESISTANCE PROTEIN YAAA"/>
    <property type="match status" value="1"/>
</dbReference>
<dbReference type="EMBL" id="UINC01059014">
    <property type="protein sequence ID" value="SVB81949.1"/>
    <property type="molecule type" value="Genomic_DNA"/>
</dbReference>
<name>A0A382H432_9ZZZZ</name>
<dbReference type="AlphaFoldDB" id="A0A382H432"/>
<proteinExistence type="inferred from homology"/>
<protein>
    <submittedName>
        <fullName evidence="1">Uncharacterized protein</fullName>
    </submittedName>
</protein>
<organism evidence="1">
    <name type="scientific">marine metagenome</name>
    <dbReference type="NCBI Taxonomy" id="408172"/>
    <lineage>
        <taxon>unclassified sequences</taxon>
        <taxon>metagenomes</taxon>
        <taxon>ecological metagenomes</taxon>
    </lineage>
</organism>
<reference evidence="1" key="1">
    <citation type="submission" date="2018-05" db="EMBL/GenBank/DDBJ databases">
        <authorList>
            <person name="Lanie J.A."/>
            <person name="Ng W.-L."/>
            <person name="Kazmierczak K.M."/>
            <person name="Andrzejewski T.M."/>
            <person name="Davidsen T.M."/>
            <person name="Wayne K.J."/>
            <person name="Tettelin H."/>
            <person name="Glass J.I."/>
            <person name="Rusch D."/>
            <person name="Podicherti R."/>
            <person name="Tsui H.-C.T."/>
            <person name="Winkler M.E."/>
        </authorList>
    </citation>
    <scope>NUCLEOTIDE SEQUENCE</scope>
</reference>
<dbReference type="NCBIfam" id="NF002541">
    <property type="entry name" value="PRK02101.1-1"/>
    <property type="match status" value="1"/>
</dbReference>
<dbReference type="HAMAP" id="MF_00652">
    <property type="entry name" value="UPF0246"/>
    <property type="match status" value="1"/>
</dbReference>
<evidence type="ECO:0000313" key="1">
    <source>
        <dbReference type="EMBL" id="SVB81949.1"/>
    </source>
</evidence>
<dbReference type="GO" id="GO:0005829">
    <property type="term" value="C:cytosol"/>
    <property type="evidence" value="ECO:0007669"/>
    <property type="project" value="TreeGrafter"/>
</dbReference>
<dbReference type="InterPro" id="IPR005583">
    <property type="entry name" value="YaaA"/>
</dbReference>